<feature type="compositionally biased region" description="Basic and acidic residues" evidence="1">
    <location>
        <begin position="27"/>
        <end position="44"/>
    </location>
</feature>
<evidence type="ECO:0000256" key="1">
    <source>
        <dbReference type="SAM" id="MobiDB-lite"/>
    </source>
</evidence>
<evidence type="ECO:0000313" key="4">
    <source>
        <dbReference type="Proteomes" id="UP000467841"/>
    </source>
</evidence>
<dbReference type="Proteomes" id="UP000467841">
    <property type="component" value="Unassembled WGS sequence"/>
</dbReference>
<organism evidence="3 4">
    <name type="scientific">Microthlaspi erraticum</name>
    <dbReference type="NCBI Taxonomy" id="1685480"/>
    <lineage>
        <taxon>Eukaryota</taxon>
        <taxon>Viridiplantae</taxon>
        <taxon>Streptophyta</taxon>
        <taxon>Embryophyta</taxon>
        <taxon>Tracheophyta</taxon>
        <taxon>Spermatophyta</taxon>
        <taxon>Magnoliopsida</taxon>
        <taxon>eudicotyledons</taxon>
        <taxon>Gunneridae</taxon>
        <taxon>Pentapetalae</taxon>
        <taxon>rosids</taxon>
        <taxon>malvids</taxon>
        <taxon>Brassicales</taxon>
        <taxon>Brassicaceae</taxon>
        <taxon>Coluteocarpeae</taxon>
        <taxon>Microthlaspi</taxon>
    </lineage>
</organism>
<protein>
    <submittedName>
        <fullName evidence="3">Uncharacterized protein</fullName>
    </submittedName>
</protein>
<name>A0A6D2L631_9BRAS</name>
<evidence type="ECO:0000313" key="3">
    <source>
        <dbReference type="EMBL" id="CAA7060276.1"/>
    </source>
</evidence>
<feature type="compositionally biased region" description="Low complexity" evidence="1">
    <location>
        <begin position="83"/>
        <end position="93"/>
    </location>
</feature>
<evidence type="ECO:0000313" key="2">
    <source>
        <dbReference type="EMBL" id="CAA7033591.1"/>
    </source>
</evidence>
<feature type="region of interest" description="Disordered" evidence="1">
    <location>
        <begin position="1"/>
        <end position="102"/>
    </location>
</feature>
<keyword evidence="4" id="KW-1185">Reference proteome</keyword>
<dbReference type="AlphaFoldDB" id="A0A6D2L631"/>
<feature type="compositionally biased region" description="Polar residues" evidence="1">
    <location>
        <begin position="65"/>
        <end position="82"/>
    </location>
</feature>
<sequence>MSTNHIPVGKQLKSLRPQPEQIGPPHRHSESCSEDELGTKKNAVDRGYSPHNWVNEVPRFKESPKCTSDSETSDVMVSPSQVGSRLSRLGSSGNPTPWKPSIGISRFFSSKAGY</sequence>
<dbReference type="EMBL" id="CACVBM020001828">
    <property type="protein sequence ID" value="CAA7060276.1"/>
    <property type="molecule type" value="Genomic_DNA"/>
</dbReference>
<reference evidence="3 4" key="1">
    <citation type="submission" date="2020-01" db="EMBL/GenBank/DDBJ databases">
        <authorList>
            <person name="Mishra B."/>
        </authorList>
    </citation>
    <scope>NUCLEOTIDE SEQUENCE [LARGE SCALE GENOMIC DNA]</scope>
</reference>
<dbReference type="EMBL" id="CACVBM020001134">
    <property type="protein sequence ID" value="CAA7033591.1"/>
    <property type="molecule type" value="Genomic_DNA"/>
</dbReference>
<accession>A0A6D2L631</accession>
<gene>
    <name evidence="2" type="ORF">MERR_LOCUS20826</name>
    <name evidence="3" type="ORF">MERR_LOCUS47512</name>
</gene>
<proteinExistence type="predicted"/>